<organism evidence="12 13">
    <name type="scientific">Jatrophihabitans cynanchi</name>
    <dbReference type="NCBI Taxonomy" id="2944128"/>
    <lineage>
        <taxon>Bacteria</taxon>
        <taxon>Bacillati</taxon>
        <taxon>Actinomycetota</taxon>
        <taxon>Actinomycetes</taxon>
        <taxon>Jatrophihabitantales</taxon>
        <taxon>Jatrophihabitantaceae</taxon>
        <taxon>Jatrophihabitans</taxon>
    </lineage>
</organism>
<feature type="active site" evidence="9">
    <location>
        <position position="11"/>
    </location>
</feature>
<evidence type="ECO:0000256" key="6">
    <source>
        <dbReference type="ARBA" id="ARBA00022777"/>
    </source>
</evidence>
<dbReference type="InterPro" id="IPR006204">
    <property type="entry name" value="GHMP_kinase_N_dom"/>
</dbReference>
<dbReference type="PANTHER" id="PTHR43527:SF2">
    <property type="entry name" value="4-DIPHOSPHOCYTIDYL-2-C-METHYL-D-ERYTHRITOL KINASE, CHLOROPLASTIC"/>
    <property type="match status" value="1"/>
</dbReference>
<dbReference type="SUPFAM" id="SSF54211">
    <property type="entry name" value="Ribosomal protein S5 domain 2-like"/>
    <property type="match status" value="1"/>
</dbReference>
<evidence type="ECO:0000256" key="7">
    <source>
        <dbReference type="ARBA" id="ARBA00022840"/>
    </source>
</evidence>
<dbReference type="GO" id="GO:0050515">
    <property type="term" value="F:4-(cytidine 5'-diphospho)-2-C-methyl-D-erythritol kinase activity"/>
    <property type="evidence" value="ECO:0007669"/>
    <property type="project" value="UniProtKB-EC"/>
</dbReference>
<keyword evidence="4 9" id="KW-0808">Transferase</keyword>
<evidence type="ECO:0000256" key="3">
    <source>
        <dbReference type="ARBA" id="ARBA00017473"/>
    </source>
</evidence>
<comment type="similarity">
    <text evidence="1 9">Belongs to the GHMP kinase family. IspE subfamily.</text>
</comment>
<feature type="domain" description="GHMP kinase N-terminal" evidence="10">
    <location>
        <begin position="68"/>
        <end position="144"/>
    </location>
</feature>
<evidence type="ECO:0000259" key="11">
    <source>
        <dbReference type="Pfam" id="PF08544"/>
    </source>
</evidence>
<dbReference type="Proteomes" id="UP001164693">
    <property type="component" value="Chromosome"/>
</dbReference>
<protein>
    <recommendedName>
        <fullName evidence="3 9">4-diphosphocytidyl-2-C-methyl-D-erythritol kinase</fullName>
        <shortName evidence="9">CMK</shortName>
        <ecNumber evidence="2 9">2.7.1.148</ecNumber>
    </recommendedName>
    <alternativeName>
        <fullName evidence="8 9">4-(cytidine-5'-diphospho)-2-C-methyl-D-erythritol kinase</fullName>
    </alternativeName>
</protein>
<dbReference type="HAMAP" id="MF_00061">
    <property type="entry name" value="IspE"/>
    <property type="match status" value="1"/>
</dbReference>
<dbReference type="PANTHER" id="PTHR43527">
    <property type="entry name" value="4-DIPHOSPHOCYTIDYL-2-C-METHYL-D-ERYTHRITOL KINASE, CHLOROPLASTIC"/>
    <property type="match status" value="1"/>
</dbReference>
<dbReference type="EMBL" id="CP097463">
    <property type="protein sequence ID" value="WAX55886.1"/>
    <property type="molecule type" value="Genomic_DNA"/>
</dbReference>
<keyword evidence="9" id="KW-0414">Isoprene biosynthesis</keyword>
<dbReference type="PIRSF" id="PIRSF010376">
    <property type="entry name" value="IspE"/>
    <property type="match status" value="1"/>
</dbReference>
<dbReference type="NCBIfam" id="NF002870">
    <property type="entry name" value="PRK03188.1"/>
    <property type="match status" value="1"/>
</dbReference>
<evidence type="ECO:0000256" key="5">
    <source>
        <dbReference type="ARBA" id="ARBA00022741"/>
    </source>
</evidence>
<evidence type="ECO:0000256" key="9">
    <source>
        <dbReference type="HAMAP-Rule" id="MF_00061"/>
    </source>
</evidence>
<keyword evidence="5 9" id="KW-0547">Nucleotide-binding</keyword>
<evidence type="ECO:0000259" key="10">
    <source>
        <dbReference type="Pfam" id="PF00288"/>
    </source>
</evidence>
<dbReference type="Pfam" id="PF00288">
    <property type="entry name" value="GHMP_kinases_N"/>
    <property type="match status" value="1"/>
</dbReference>
<dbReference type="InterPro" id="IPR004424">
    <property type="entry name" value="IspE"/>
</dbReference>
<comment type="pathway">
    <text evidence="9">Isoprenoid biosynthesis; isopentenyl diphosphate biosynthesis via DXP pathway; isopentenyl diphosphate from 1-deoxy-D-xylulose 5-phosphate: step 3/6.</text>
</comment>
<dbReference type="EC" id="2.7.1.148" evidence="2 9"/>
<dbReference type="InterPro" id="IPR014721">
    <property type="entry name" value="Ribsml_uS5_D2-typ_fold_subgr"/>
</dbReference>
<name>A0ABY7JTK0_9ACTN</name>
<keyword evidence="7 9" id="KW-0067">ATP-binding</keyword>
<keyword evidence="6 9" id="KW-0418">Kinase</keyword>
<evidence type="ECO:0000256" key="1">
    <source>
        <dbReference type="ARBA" id="ARBA00009684"/>
    </source>
</evidence>
<feature type="binding site" evidence="9">
    <location>
        <begin position="96"/>
        <end position="106"/>
    </location>
    <ligand>
        <name>ATP</name>
        <dbReference type="ChEBI" id="CHEBI:30616"/>
    </ligand>
</feature>
<dbReference type="InterPro" id="IPR020568">
    <property type="entry name" value="Ribosomal_Su5_D2-typ_SF"/>
</dbReference>
<evidence type="ECO:0000256" key="2">
    <source>
        <dbReference type="ARBA" id="ARBA00012052"/>
    </source>
</evidence>
<gene>
    <name evidence="9" type="primary">ispE</name>
    <name evidence="12" type="ORF">M6B22_15250</name>
</gene>
<dbReference type="SUPFAM" id="SSF55060">
    <property type="entry name" value="GHMP Kinase, C-terminal domain"/>
    <property type="match status" value="1"/>
</dbReference>
<evidence type="ECO:0000313" key="12">
    <source>
        <dbReference type="EMBL" id="WAX55886.1"/>
    </source>
</evidence>
<dbReference type="NCBIfam" id="TIGR00154">
    <property type="entry name" value="ispE"/>
    <property type="match status" value="1"/>
</dbReference>
<keyword evidence="13" id="KW-1185">Reference proteome</keyword>
<dbReference type="Pfam" id="PF08544">
    <property type="entry name" value="GHMP_kinases_C"/>
    <property type="match status" value="1"/>
</dbReference>
<dbReference type="InterPro" id="IPR036554">
    <property type="entry name" value="GHMP_kinase_C_sf"/>
</dbReference>
<accession>A0ABY7JTK0</accession>
<sequence length="293" mass="29349">MSPTRVRVPAKVNLHLGVGGLRPDGFHELVTVFHAVGLHDVVTVQVADAMGVRVSGPAAAGVPTGSDNLVWRAAELLASRCRAGSPVRVEIAKQIPVAGGMAGGSADAAAALLGCARLWGADPVVLPELAAELGSDVAFGLVGGTALGTGRGELLEPLPTTGELHWVLVPAEFGIAAGDAYRELDRLRAEGAVPPPALDVTGLRAALVSGRPDEVAAALHNDLEPACLSLAPALHAVLAAGRKAGALAGIVSGSGPTCAFLCADEPAARRVAADLPRATVARGPVPGATVLGR</sequence>
<comment type="function">
    <text evidence="9">Catalyzes the phosphorylation of the position 2 hydroxy group of 4-diphosphocytidyl-2C-methyl-D-erythritol.</text>
</comment>
<dbReference type="InterPro" id="IPR013750">
    <property type="entry name" value="GHMP_kinase_C_dom"/>
</dbReference>
<feature type="active site" evidence="9">
    <location>
        <position position="136"/>
    </location>
</feature>
<evidence type="ECO:0000256" key="8">
    <source>
        <dbReference type="ARBA" id="ARBA00032554"/>
    </source>
</evidence>
<proteinExistence type="inferred from homology"/>
<comment type="catalytic activity">
    <reaction evidence="9">
        <text>4-CDP-2-C-methyl-D-erythritol + ATP = 4-CDP-2-C-methyl-D-erythritol 2-phosphate + ADP + H(+)</text>
        <dbReference type="Rhea" id="RHEA:18437"/>
        <dbReference type="ChEBI" id="CHEBI:15378"/>
        <dbReference type="ChEBI" id="CHEBI:30616"/>
        <dbReference type="ChEBI" id="CHEBI:57823"/>
        <dbReference type="ChEBI" id="CHEBI:57919"/>
        <dbReference type="ChEBI" id="CHEBI:456216"/>
        <dbReference type="EC" id="2.7.1.148"/>
    </reaction>
</comment>
<dbReference type="Gene3D" id="3.30.70.890">
    <property type="entry name" value="GHMP kinase, C-terminal domain"/>
    <property type="match status" value="1"/>
</dbReference>
<evidence type="ECO:0000313" key="13">
    <source>
        <dbReference type="Proteomes" id="UP001164693"/>
    </source>
</evidence>
<feature type="domain" description="GHMP kinase C-terminal" evidence="11">
    <location>
        <begin position="204"/>
        <end position="277"/>
    </location>
</feature>
<dbReference type="Gene3D" id="3.30.230.10">
    <property type="match status" value="1"/>
</dbReference>
<evidence type="ECO:0000256" key="4">
    <source>
        <dbReference type="ARBA" id="ARBA00022679"/>
    </source>
</evidence>
<reference evidence="12" key="1">
    <citation type="submission" date="2022-05" db="EMBL/GenBank/DDBJ databases">
        <title>Jatrophihabitans sp. SB3-54 whole genome sequence.</title>
        <authorList>
            <person name="Suh M.K."/>
            <person name="Eom M.K."/>
            <person name="Kim J.S."/>
            <person name="Kim H.S."/>
            <person name="Do H.E."/>
            <person name="Shin Y.K."/>
            <person name="Lee J.-S."/>
        </authorList>
    </citation>
    <scope>NUCLEOTIDE SEQUENCE</scope>
    <source>
        <strain evidence="12">SB3-54</strain>
    </source>
</reference>